<feature type="non-terminal residue" evidence="1">
    <location>
        <position position="1"/>
    </location>
</feature>
<reference evidence="1" key="1">
    <citation type="journal article" date="2023" name="G3 (Bethesda)">
        <title>A reference genome for the long-term kleptoplast-retaining sea slug Elysia crispata morphotype clarki.</title>
        <authorList>
            <person name="Eastman K.E."/>
            <person name="Pendleton A.L."/>
            <person name="Shaikh M.A."/>
            <person name="Suttiyut T."/>
            <person name="Ogas R."/>
            <person name="Tomko P."/>
            <person name="Gavelis G."/>
            <person name="Widhalm J.R."/>
            <person name="Wisecaver J.H."/>
        </authorList>
    </citation>
    <scope>NUCLEOTIDE SEQUENCE</scope>
    <source>
        <strain evidence="1">ECLA1</strain>
    </source>
</reference>
<protein>
    <submittedName>
        <fullName evidence="1">Uncharacterized protein</fullName>
    </submittedName>
</protein>
<keyword evidence="2" id="KW-1185">Reference proteome</keyword>
<proteinExistence type="predicted"/>
<dbReference type="AlphaFoldDB" id="A0AAE1A7V6"/>
<gene>
    <name evidence="1" type="ORF">RRG08_064914</name>
</gene>
<comment type="caution">
    <text evidence="1">The sequence shown here is derived from an EMBL/GenBank/DDBJ whole genome shotgun (WGS) entry which is preliminary data.</text>
</comment>
<sequence length="49" mass="5402">IPTPTTGPGGVSAHWFTFLVPLLPLTGESAHWFTFSVHSCRLMVSARKY</sequence>
<dbReference type="EMBL" id="JAWDGP010002525">
    <property type="protein sequence ID" value="KAK3782226.1"/>
    <property type="molecule type" value="Genomic_DNA"/>
</dbReference>
<organism evidence="1 2">
    <name type="scientific">Elysia crispata</name>
    <name type="common">lettuce slug</name>
    <dbReference type="NCBI Taxonomy" id="231223"/>
    <lineage>
        <taxon>Eukaryota</taxon>
        <taxon>Metazoa</taxon>
        <taxon>Spiralia</taxon>
        <taxon>Lophotrochozoa</taxon>
        <taxon>Mollusca</taxon>
        <taxon>Gastropoda</taxon>
        <taxon>Heterobranchia</taxon>
        <taxon>Euthyneura</taxon>
        <taxon>Panpulmonata</taxon>
        <taxon>Sacoglossa</taxon>
        <taxon>Placobranchoidea</taxon>
        <taxon>Plakobranchidae</taxon>
        <taxon>Elysia</taxon>
    </lineage>
</organism>
<accession>A0AAE1A7V6</accession>
<dbReference type="Proteomes" id="UP001283361">
    <property type="component" value="Unassembled WGS sequence"/>
</dbReference>
<name>A0AAE1A7V6_9GAST</name>
<evidence type="ECO:0000313" key="2">
    <source>
        <dbReference type="Proteomes" id="UP001283361"/>
    </source>
</evidence>
<evidence type="ECO:0000313" key="1">
    <source>
        <dbReference type="EMBL" id="KAK3782226.1"/>
    </source>
</evidence>